<feature type="compositionally biased region" description="Basic and acidic residues" evidence="1">
    <location>
        <begin position="78"/>
        <end position="88"/>
    </location>
</feature>
<dbReference type="EMBL" id="KN818070">
    <property type="protein sequence ID" value="KJA12618.1"/>
    <property type="molecule type" value="Genomic_DNA"/>
</dbReference>
<dbReference type="Proteomes" id="UP000054270">
    <property type="component" value="Unassembled WGS sequence"/>
</dbReference>
<keyword evidence="3" id="KW-1185">Reference proteome</keyword>
<evidence type="ECO:0000313" key="2">
    <source>
        <dbReference type="EMBL" id="KJA12618.1"/>
    </source>
</evidence>
<proteinExistence type="predicted"/>
<name>A0A0D2LPA6_HYPSF</name>
<evidence type="ECO:0000256" key="1">
    <source>
        <dbReference type="SAM" id="MobiDB-lite"/>
    </source>
</evidence>
<sequence>MCHSTGKQPEKRPYTSNVQLSSPQRPSPDNAQRCVLEAPPTMFSTIPRRSSSLDGITHGHNRGSGAVSTGGHTFIRSPYHDGHCDTQRQTRQHRQTNTQQESPEAALTFIQHPRDTAVYPHPTSMYTDFLDR</sequence>
<feature type="region of interest" description="Disordered" evidence="1">
    <location>
        <begin position="1"/>
        <end position="103"/>
    </location>
</feature>
<accession>A0A0D2LPA6</accession>
<feature type="compositionally biased region" description="Polar residues" evidence="1">
    <location>
        <begin position="42"/>
        <end position="54"/>
    </location>
</feature>
<organism evidence="2 3">
    <name type="scientific">Hypholoma sublateritium (strain FD-334 SS-4)</name>
    <dbReference type="NCBI Taxonomy" id="945553"/>
    <lineage>
        <taxon>Eukaryota</taxon>
        <taxon>Fungi</taxon>
        <taxon>Dikarya</taxon>
        <taxon>Basidiomycota</taxon>
        <taxon>Agaricomycotina</taxon>
        <taxon>Agaricomycetes</taxon>
        <taxon>Agaricomycetidae</taxon>
        <taxon>Agaricales</taxon>
        <taxon>Agaricineae</taxon>
        <taxon>Strophariaceae</taxon>
        <taxon>Hypholoma</taxon>
    </lineage>
</organism>
<reference evidence="3" key="1">
    <citation type="submission" date="2014-04" db="EMBL/GenBank/DDBJ databases">
        <title>Evolutionary Origins and Diversification of the Mycorrhizal Mutualists.</title>
        <authorList>
            <consortium name="DOE Joint Genome Institute"/>
            <consortium name="Mycorrhizal Genomics Consortium"/>
            <person name="Kohler A."/>
            <person name="Kuo A."/>
            <person name="Nagy L.G."/>
            <person name="Floudas D."/>
            <person name="Copeland A."/>
            <person name="Barry K.W."/>
            <person name="Cichocki N."/>
            <person name="Veneault-Fourrey C."/>
            <person name="LaButti K."/>
            <person name="Lindquist E.A."/>
            <person name="Lipzen A."/>
            <person name="Lundell T."/>
            <person name="Morin E."/>
            <person name="Murat C."/>
            <person name="Riley R."/>
            <person name="Ohm R."/>
            <person name="Sun H."/>
            <person name="Tunlid A."/>
            <person name="Henrissat B."/>
            <person name="Grigoriev I.V."/>
            <person name="Hibbett D.S."/>
            <person name="Martin F."/>
        </authorList>
    </citation>
    <scope>NUCLEOTIDE SEQUENCE [LARGE SCALE GENOMIC DNA]</scope>
    <source>
        <strain evidence="3">FD-334 SS-4</strain>
    </source>
</reference>
<protein>
    <submittedName>
        <fullName evidence="2">Uncharacterized protein</fullName>
    </submittedName>
</protein>
<dbReference type="AlphaFoldDB" id="A0A0D2LPA6"/>
<gene>
    <name evidence="2" type="ORF">HYPSUDRAFT_210314</name>
</gene>
<feature type="compositionally biased region" description="Polar residues" evidence="1">
    <location>
        <begin position="14"/>
        <end position="30"/>
    </location>
</feature>
<evidence type="ECO:0000313" key="3">
    <source>
        <dbReference type="Proteomes" id="UP000054270"/>
    </source>
</evidence>